<comment type="caution">
    <text evidence="2">The sequence shown here is derived from an EMBL/GenBank/DDBJ whole genome shotgun (WGS) entry which is preliminary data.</text>
</comment>
<organism evidence="2 3">
    <name type="scientific">Trifolium medium</name>
    <dbReference type="NCBI Taxonomy" id="97028"/>
    <lineage>
        <taxon>Eukaryota</taxon>
        <taxon>Viridiplantae</taxon>
        <taxon>Streptophyta</taxon>
        <taxon>Embryophyta</taxon>
        <taxon>Tracheophyta</taxon>
        <taxon>Spermatophyta</taxon>
        <taxon>Magnoliopsida</taxon>
        <taxon>eudicotyledons</taxon>
        <taxon>Gunneridae</taxon>
        <taxon>Pentapetalae</taxon>
        <taxon>rosids</taxon>
        <taxon>fabids</taxon>
        <taxon>Fabales</taxon>
        <taxon>Fabaceae</taxon>
        <taxon>Papilionoideae</taxon>
        <taxon>50 kb inversion clade</taxon>
        <taxon>NPAAA clade</taxon>
        <taxon>Hologalegina</taxon>
        <taxon>IRL clade</taxon>
        <taxon>Trifolieae</taxon>
        <taxon>Trifolium</taxon>
    </lineage>
</organism>
<keyword evidence="3" id="KW-1185">Reference proteome</keyword>
<name>A0A392RIF9_9FABA</name>
<dbReference type="AlphaFoldDB" id="A0A392RIF9"/>
<feature type="region of interest" description="Disordered" evidence="1">
    <location>
        <begin position="1"/>
        <end position="30"/>
    </location>
</feature>
<dbReference type="EMBL" id="LXQA010229606">
    <property type="protein sequence ID" value="MCI36027.1"/>
    <property type="molecule type" value="Genomic_DNA"/>
</dbReference>
<evidence type="ECO:0000256" key="1">
    <source>
        <dbReference type="SAM" id="MobiDB-lite"/>
    </source>
</evidence>
<reference evidence="2 3" key="1">
    <citation type="journal article" date="2018" name="Front. Plant Sci.">
        <title>Red Clover (Trifolium pratense) and Zigzag Clover (T. medium) - A Picture of Genomic Similarities and Differences.</title>
        <authorList>
            <person name="Dluhosova J."/>
            <person name="Istvanek J."/>
            <person name="Nedelnik J."/>
            <person name="Repkova J."/>
        </authorList>
    </citation>
    <scope>NUCLEOTIDE SEQUENCE [LARGE SCALE GENOMIC DNA]</scope>
    <source>
        <strain evidence="3">cv. 10/8</strain>
        <tissue evidence="2">Leaf</tissue>
    </source>
</reference>
<dbReference type="Proteomes" id="UP000265520">
    <property type="component" value="Unassembled WGS sequence"/>
</dbReference>
<accession>A0A392RIF9</accession>
<evidence type="ECO:0000313" key="3">
    <source>
        <dbReference type="Proteomes" id="UP000265520"/>
    </source>
</evidence>
<protein>
    <submittedName>
        <fullName evidence="2">Uncharacterized protein</fullName>
    </submittedName>
</protein>
<sequence length="60" mass="6106">MPLNAIAGLTRDRPTGIRSNENSVVADGNPSCSAPTLPIAASLRSARIPPGSCGIDYPDA</sequence>
<evidence type="ECO:0000313" key="2">
    <source>
        <dbReference type="EMBL" id="MCI36027.1"/>
    </source>
</evidence>
<proteinExistence type="predicted"/>